<organism evidence="3 4">
    <name type="scientific">Zymoseptoria tritici ST99CH_1E4</name>
    <dbReference type="NCBI Taxonomy" id="1276532"/>
    <lineage>
        <taxon>Eukaryota</taxon>
        <taxon>Fungi</taxon>
        <taxon>Dikarya</taxon>
        <taxon>Ascomycota</taxon>
        <taxon>Pezizomycotina</taxon>
        <taxon>Dothideomycetes</taxon>
        <taxon>Dothideomycetidae</taxon>
        <taxon>Mycosphaerellales</taxon>
        <taxon>Mycosphaerellaceae</taxon>
        <taxon>Zymoseptoria</taxon>
    </lineage>
</organism>
<dbReference type="Pfam" id="PF00024">
    <property type="entry name" value="PAN_1"/>
    <property type="match status" value="1"/>
</dbReference>
<dbReference type="Pfam" id="PF14295">
    <property type="entry name" value="PAN_4"/>
    <property type="match status" value="1"/>
</dbReference>
<feature type="chain" id="PRO_5013789465" description="Apple domain-containing protein" evidence="1">
    <location>
        <begin position="20"/>
        <end position="308"/>
    </location>
</feature>
<evidence type="ECO:0000259" key="2">
    <source>
        <dbReference type="PROSITE" id="PS50948"/>
    </source>
</evidence>
<protein>
    <recommendedName>
        <fullName evidence="2">Apple domain-containing protein</fullName>
    </recommendedName>
</protein>
<gene>
    <name evidence="3" type="ORF">ZT1E4_G8424</name>
</gene>
<reference evidence="4" key="1">
    <citation type="submission" date="2017-05" db="EMBL/GenBank/DDBJ databases">
        <authorList>
            <person name="Song R."/>
            <person name="Chenine A.L."/>
            <person name="Ruprecht R.M."/>
        </authorList>
    </citation>
    <scope>NUCLEOTIDE SEQUENCE [LARGE SCALE GENOMIC DNA]</scope>
</reference>
<dbReference type="Proteomes" id="UP000245764">
    <property type="component" value="Chromosome 8"/>
</dbReference>
<dbReference type="EMBL" id="LT854260">
    <property type="protein sequence ID" value="SMR56827.1"/>
    <property type="molecule type" value="Genomic_DNA"/>
</dbReference>
<accession>A0A2H1GTE8</accession>
<dbReference type="InterPro" id="IPR003609">
    <property type="entry name" value="Pan_app"/>
</dbReference>
<feature type="signal peptide" evidence="1">
    <location>
        <begin position="1"/>
        <end position="19"/>
    </location>
</feature>
<name>A0A2H1GTE8_ZYMTR</name>
<evidence type="ECO:0000313" key="4">
    <source>
        <dbReference type="Proteomes" id="UP000245764"/>
    </source>
</evidence>
<evidence type="ECO:0000256" key="1">
    <source>
        <dbReference type="SAM" id="SignalP"/>
    </source>
</evidence>
<keyword evidence="1" id="KW-0732">Signal</keyword>
<feature type="domain" description="Apple" evidence="2">
    <location>
        <begin position="44"/>
        <end position="116"/>
    </location>
</feature>
<evidence type="ECO:0000313" key="3">
    <source>
        <dbReference type="EMBL" id="SMR56827.1"/>
    </source>
</evidence>
<dbReference type="AlphaFoldDB" id="A0A2H1GTE8"/>
<sequence length="308" mass="31908">MQFINLFAFSPLMASIADASPALPAPYNGVQANSIPIAISSPECGIYGYDNTNSKTLITSVKVNTFAKCFTTCRQRQKCMSYGFCTQSNTCSLYKVALRKHIKRTNSSVIFYDRGCKNPAGPQSTRTTTSSATSTTTANIEDPITATATTITVTTTRSTTSARSTITGPVTIASTSTASTSTASTSTASTSTASTSTASTITASISSTMTTTSASATATPAPGAAFTESLNSAYNEVLFGTNANVYDPRSDIASLADCEDLCAADTICVAVNFYRADDGDNVAGNCNLLSNILSGSAVTSNVDSARKN</sequence>
<proteinExistence type="predicted"/>
<dbReference type="PROSITE" id="PS50948">
    <property type="entry name" value="PAN"/>
    <property type="match status" value="1"/>
</dbReference>